<dbReference type="eggNOG" id="ENOG502R0RS">
    <property type="taxonomic scope" value="Eukaryota"/>
</dbReference>
<evidence type="ECO:0000259" key="1">
    <source>
        <dbReference type="Pfam" id="PF03108"/>
    </source>
</evidence>
<reference evidence="2" key="1">
    <citation type="journal article" date="2013" name="Nature">
        <title>Draft genome of the wheat A-genome progenitor Triticum urartu.</title>
        <authorList>
            <person name="Ling H.Q."/>
            <person name="Zhao S."/>
            <person name="Liu D."/>
            <person name="Wang J."/>
            <person name="Sun H."/>
            <person name="Zhang C."/>
            <person name="Fan H."/>
            <person name="Li D."/>
            <person name="Dong L."/>
            <person name="Tao Y."/>
            <person name="Gao C."/>
            <person name="Wu H."/>
            <person name="Li Y."/>
            <person name="Cui Y."/>
            <person name="Guo X."/>
            <person name="Zheng S."/>
            <person name="Wang B."/>
            <person name="Yu K."/>
            <person name="Liang Q."/>
            <person name="Yang W."/>
            <person name="Lou X."/>
            <person name="Chen J."/>
            <person name="Feng M."/>
            <person name="Jian J."/>
            <person name="Zhang X."/>
            <person name="Luo G."/>
            <person name="Jiang Y."/>
            <person name="Liu J."/>
            <person name="Wang Z."/>
            <person name="Sha Y."/>
            <person name="Zhang B."/>
            <person name="Wu H."/>
            <person name="Tang D."/>
            <person name="Shen Q."/>
            <person name="Xue P."/>
            <person name="Zou S."/>
            <person name="Wang X."/>
            <person name="Liu X."/>
            <person name="Wang F."/>
            <person name="Yang Y."/>
            <person name="An X."/>
            <person name="Dong Z."/>
            <person name="Zhang K."/>
            <person name="Zhang X."/>
            <person name="Luo M.C."/>
            <person name="Dvorak J."/>
            <person name="Tong Y."/>
            <person name="Wang J."/>
            <person name="Yang H."/>
            <person name="Li Z."/>
            <person name="Wang D."/>
            <person name="Zhang A."/>
            <person name="Wang J."/>
        </authorList>
    </citation>
    <scope>NUCLEOTIDE SEQUENCE</scope>
</reference>
<evidence type="ECO:0000313" key="2">
    <source>
        <dbReference type="EMBL" id="EMS60938.1"/>
    </source>
</evidence>
<dbReference type="EMBL" id="KD103029">
    <property type="protein sequence ID" value="EMS60938.1"/>
    <property type="molecule type" value="Genomic_DNA"/>
</dbReference>
<proteinExistence type="predicted"/>
<organism evidence="2">
    <name type="scientific">Triticum urartu</name>
    <name type="common">Red wild einkorn</name>
    <name type="synonym">Crithodium urartu</name>
    <dbReference type="NCBI Taxonomy" id="4572"/>
    <lineage>
        <taxon>Eukaryota</taxon>
        <taxon>Viridiplantae</taxon>
        <taxon>Streptophyta</taxon>
        <taxon>Embryophyta</taxon>
        <taxon>Tracheophyta</taxon>
        <taxon>Spermatophyta</taxon>
        <taxon>Magnoliopsida</taxon>
        <taxon>Liliopsida</taxon>
        <taxon>Poales</taxon>
        <taxon>Poaceae</taxon>
        <taxon>BOP clade</taxon>
        <taxon>Pooideae</taxon>
        <taxon>Triticodae</taxon>
        <taxon>Triticeae</taxon>
        <taxon>Triticinae</taxon>
        <taxon>Triticum</taxon>
    </lineage>
</organism>
<protein>
    <recommendedName>
        <fullName evidence="1">Transposase MuDR plant domain-containing protein</fullName>
    </recommendedName>
</protein>
<accession>M7ZCL3</accession>
<sequence length="209" mass="22820">MEDSQAEDNQVLVQVEDGDVLVEGDEDQILLEPEKDPVPREQFLFIGQEFTNVDTCRSAIKDMAVALHFQLRVVKSDRSRFIAKCNTEGCPWRVHVAKCHGVPTFTRLVKSLGVMRMMSHGGGGSGTTGRVPRSHWPGAVAKGVTESKADCAFNNDGETTSKVESAVEIDDDGFLIDVIRESKADCAFNDDGETTSKVESAVEINDDGE</sequence>
<gene>
    <name evidence="2" type="ORF">TRIUR3_12233</name>
</gene>
<dbReference type="Pfam" id="PF03108">
    <property type="entry name" value="DBD_Tnp_Mut"/>
    <property type="match status" value="1"/>
</dbReference>
<dbReference type="AlphaFoldDB" id="M7ZCL3"/>
<dbReference type="InterPro" id="IPR004332">
    <property type="entry name" value="Transposase_MuDR"/>
</dbReference>
<name>M7ZCL3_TRIUA</name>
<feature type="domain" description="Transposase MuDR plant" evidence="1">
    <location>
        <begin position="45"/>
        <end position="105"/>
    </location>
</feature>